<dbReference type="EMBL" id="OZ034815">
    <property type="protein sequence ID" value="CAL1372575.1"/>
    <property type="molecule type" value="Genomic_DNA"/>
</dbReference>
<dbReference type="Proteomes" id="UP001497516">
    <property type="component" value="Chromosome 2"/>
</dbReference>
<dbReference type="SUPFAM" id="SSF48239">
    <property type="entry name" value="Terpenoid cyclases/Protein prenyltransferases"/>
    <property type="match status" value="1"/>
</dbReference>
<dbReference type="SFLD" id="SFLDS00005">
    <property type="entry name" value="Isoprenoid_Synthase_Type_I"/>
    <property type="match status" value="1"/>
</dbReference>
<name>A0AAV2DFD7_9ROSI</name>
<evidence type="ECO:0000313" key="8">
    <source>
        <dbReference type="Proteomes" id="UP001497516"/>
    </source>
</evidence>
<gene>
    <name evidence="7" type="ORF">LTRI10_LOCUS14571</name>
</gene>
<dbReference type="InterPro" id="IPR008949">
    <property type="entry name" value="Isoprenoid_synthase_dom_sf"/>
</dbReference>
<dbReference type="PANTHER" id="PTHR31225">
    <property type="entry name" value="OS04G0344100 PROTEIN-RELATED"/>
    <property type="match status" value="1"/>
</dbReference>
<evidence type="ECO:0000313" key="7">
    <source>
        <dbReference type="EMBL" id="CAL1372575.1"/>
    </source>
</evidence>
<accession>A0AAV2DFD7</accession>
<dbReference type="GO" id="GO:0016114">
    <property type="term" value="P:terpenoid biosynthetic process"/>
    <property type="evidence" value="ECO:0007669"/>
    <property type="project" value="InterPro"/>
</dbReference>
<dbReference type="Pfam" id="PF03936">
    <property type="entry name" value="Terpene_synth_C"/>
    <property type="match status" value="1"/>
</dbReference>
<dbReference type="Gene3D" id="1.50.10.130">
    <property type="entry name" value="Terpene synthase, N-terminal domain"/>
    <property type="match status" value="1"/>
</dbReference>
<dbReference type="InterPro" id="IPR001906">
    <property type="entry name" value="Terpene_synth_N"/>
</dbReference>
<dbReference type="GO" id="GO:0000287">
    <property type="term" value="F:magnesium ion binding"/>
    <property type="evidence" value="ECO:0007669"/>
    <property type="project" value="InterPro"/>
</dbReference>
<proteinExistence type="predicted"/>
<dbReference type="SFLD" id="SFLDG01019">
    <property type="entry name" value="Terpene_Cyclase_Like_1_C_Termi"/>
    <property type="match status" value="1"/>
</dbReference>
<protein>
    <submittedName>
        <fullName evidence="7">Uncharacterized protein</fullName>
    </submittedName>
</protein>
<evidence type="ECO:0000256" key="4">
    <source>
        <dbReference type="ARBA" id="ARBA00023239"/>
    </source>
</evidence>
<evidence type="ECO:0000256" key="1">
    <source>
        <dbReference type="ARBA" id="ARBA00001946"/>
    </source>
</evidence>
<dbReference type="Gene3D" id="1.10.600.10">
    <property type="entry name" value="Farnesyl Diphosphate Synthase"/>
    <property type="match status" value="1"/>
</dbReference>
<keyword evidence="2" id="KW-0479">Metal-binding</keyword>
<keyword evidence="8" id="KW-1185">Reference proteome</keyword>
<dbReference type="InterPro" id="IPR005630">
    <property type="entry name" value="Terpene_synthase_metal-bd"/>
</dbReference>
<feature type="domain" description="Terpene synthase N-terminal" evidence="5">
    <location>
        <begin position="82"/>
        <end position="244"/>
    </location>
</feature>
<evidence type="ECO:0000259" key="6">
    <source>
        <dbReference type="Pfam" id="PF03936"/>
    </source>
</evidence>
<dbReference type="AlphaFoldDB" id="A0AAV2DFD7"/>
<keyword evidence="4" id="KW-0456">Lyase</keyword>
<dbReference type="SUPFAM" id="SSF48576">
    <property type="entry name" value="Terpenoid synthases"/>
    <property type="match status" value="1"/>
</dbReference>
<keyword evidence="3" id="KW-0460">Magnesium</keyword>
<dbReference type="Pfam" id="PF01397">
    <property type="entry name" value="Terpene_synth"/>
    <property type="match status" value="1"/>
</dbReference>
<dbReference type="InterPro" id="IPR008930">
    <property type="entry name" value="Terpenoid_cyclase/PrenylTrfase"/>
</dbReference>
<reference evidence="7 8" key="1">
    <citation type="submission" date="2024-04" db="EMBL/GenBank/DDBJ databases">
        <authorList>
            <person name="Fracassetti M."/>
        </authorList>
    </citation>
    <scope>NUCLEOTIDE SEQUENCE [LARGE SCALE GENOMIC DNA]</scope>
</reference>
<dbReference type="PANTHER" id="PTHR31225:SF0">
    <property type="entry name" value="S-(+)-LINALOOL SYNTHASE, CHLOROPLASTIC"/>
    <property type="match status" value="1"/>
</dbReference>
<organism evidence="7 8">
    <name type="scientific">Linum trigynum</name>
    <dbReference type="NCBI Taxonomy" id="586398"/>
    <lineage>
        <taxon>Eukaryota</taxon>
        <taxon>Viridiplantae</taxon>
        <taxon>Streptophyta</taxon>
        <taxon>Embryophyta</taxon>
        <taxon>Tracheophyta</taxon>
        <taxon>Spermatophyta</taxon>
        <taxon>Magnoliopsida</taxon>
        <taxon>eudicotyledons</taxon>
        <taxon>Gunneridae</taxon>
        <taxon>Pentapetalae</taxon>
        <taxon>rosids</taxon>
        <taxon>fabids</taxon>
        <taxon>Malpighiales</taxon>
        <taxon>Linaceae</taxon>
        <taxon>Linum</taxon>
    </lineage>
</organism>
<sequence length="621" mass="70813">MSFSNTFFLSSFFPRTIDYYLEKSSISSANPPAPAKLIITGLKGQRTSSAPPKAHPKQVTLKDPMMIPATSTDSTRRHDDISSVRRHAQKLAEAKFIFKQLVEKNIVEEGNSSMKILRMIDALQRLGLDHHFEGEIEAVLNRQCDSAMTKYSSTIVVDGDSTLSHDLVKTSLRFRLLRQQGYRAPSDVFQNFINKDGKLQSKSEQDIMGLIELYEASYWATKEETTLVEAGQFCAHLLDSGRSSSTRTLQAATTAFADYTVRHPSHRSLPKCHIRNYLSNFHGGSTTKHYYEDTLADLARLEFNMNQSVCLQEVVQVSKWWKELGLAEELEFARNEPMKWCMWPLTTLTDSKFSEERVELAKPISFVYLIDDIFDVYGSLDELTLFTEIVDRWDVASADQLPDYMRKCFMALHQVTNEIGYKVYKRHGCNQIHSLRQAWAKLFKAFLVEAKWFKGGKSPNAEEYLKNGIVSSGVQVVLLHLFFLLGQGLTQRNEDLVNGDDPPVISSVAKILRLWDDLSSTDEEQDGEDGSYINFYLMENPQSSIDEAKVHVTDMIEETWKQLNHEFLSITPFPLIFNRAAHNSAKMVPLMYGCGVDVDQTRRLPKLEDHIKSMLFESIPM</sequence>
<dbReference type="InterPro" id="IPR050148">
    <property type="entry name" value="Terpene_synthase-like"/>
</dbReference>
<dbReference type="GO" id="GO:0010333">
    <property type="term" value="F:terpene synthase activity"/>
    <property type="evidence" value="ECO:0007669"/>
    <property type="project" value="InterPro"/>
</dbReference>
<dbReference type="GO" id="GO:0120252">
    <property type="term" value="P:hydrocarbon metabolic process"/>
    <property type="evidence" value="ECO:0007669"/>
    <property type="project" value="UniProtKB-ARBA"/>
</dbReference>
<comment type="cofactor">
    <cofactor evidence="1">
        <name>Mg(2+)</name>
        <dbReference type="ChEBI" id="CHEBI:18420"/>
    </cofactor>
</comment>
<feature type="domain" description="Terpene synthase metal-binding" evidence="6">
    <location>
        <begin position="322"/>
        <end position="562"/>
    </location>
</feature>
<dbReference type="InterPro" id="IPR034741">
    <property type="entry name" value="Terpene_cyclase-like_1_C"/>
</dbReference>
<dbReference type="InterPro" id="IPR036965">
    <property type="entry name" value="Terpene_synth_N_sf"/>
</dbReference>
<evidence type="ECO:0000256" key="2">
    <source>
        <dbReference type="ARBA" id="ARBA00022723"/>
    </source>
</evidence>
<evidence type="ECO:0000256" key="3">
    <source>
        <dbReference type="ARBA" id="ARBA00022842"/>
    </source>
</evidence>
<evidence type="ECO:0000259" key="5">
    <source>
        <dbReference type="Pfam" id="PF01397"/>
    </source>
</evidence>